<evidence type="ECO:0000313" key="2">
    <source>
        <dbReference type="Proteomes" id="UP001175226"/>
    </source>
</evidence>
<proteinExistence type="predicted"/>
<dbReference type="EMBL" id="JAUEPT010000019">
    <property type="protein sequence ID" value="KAK0444350.1"/>
    <property type="molecule type" value="Genomic_DNA"/>
</dbReference>
<sequence length="210" mass="21639">MLGELDVVCDVAPLLGTGPGETGVVVLVVSKAVTVGPTDEVLDILLDVAEPDGASFCDDSTANASENEACGAVSVDEEAATVVAGDDKISASGEVLVSKDGVVMVVKSVAESSLEEEGGDVDAHSLQDKFEVKGADEPVEIGIGRASEEKNVACDEVESADTKPEDEMTVEVAAWVAEVVEGNADELFVDVRDVDVTDISEVLDRSVGEV</sequence>
<name>A0AA39MSN2_9AGAR</name>
<reference evidence="1" key="1">
    <citation type="submission" date="2023-06" db="EMBL/GenBank/DDBJ databases">
        <authorList>
            <consortium name="Lawrence Berkeley National Laboratory"/>
            <person name="Ahrendt S."/>
            <person name="Sahu N."/>
            <person name="Indic B."/>
            <person name="Wong-Bajracharya J."/>
            <person name="Merenyi Z."/>
            <person name="Ke H.-M."/>
            <person name="Monk M."/>
            <person name="Kocsube S."/>
            <person name="Drula E."/>
            <person name="Lipzen A."/>
            <person name="Balint B."/>
            <person name="Henrissat B."/>
            <person name="Andreopoulos B."/>
            <person name="Martin F.M."/>
            <person name="Harder C.B."/>
            <person name="Rigling D."/>
            <person name="Ford K.L."/>
            <person name="Foster G.D."/>
            <person name="Pangilinan J."/>
            <person name="Papanicolaou A."/>
            <person name="Barry K."/>
            <person name="LaButti K."/>
            <person name="Viragh M."/>
            <person name="Koriabine M."/>
            <person name="Yan M."/>
            <person name="Riley R."/>
            <person name="Champramary S."/>
            <person name="Plett K.L."/>
            <person name="Tsai I.J."/>
            <person name="Slot J."/>
            <person name="Sipos G."/>
            <person name="Plett J."/>
            <person name="Nagy L.G."/>
            <person name="Grigoriev I.V."/>
        </authorList>
    </citation>
    <scope>NUCLEOTIDE SEQUENCE</scope>
    <source>
        <strain evidence="1">FPL87.14</strain>
    </source>
</reference>
<evidence type="ECO:0000313" key="1">
    <source>
        <dbReference type="EMBL" id="KAK0444350.1"/>
    </source>
</evidence>
<gene>
    <name evidence="1" type="ORF">EV421DRAFT_1735173</name>
</gene>
<dbReference type="AlphaFoldDB" id="A0AA39MSN2"/>
<dbReference type="Proteomes" id="UP001175226">
    <property type="component" value="Unassembled WGS sequence"/>
</dbReference>
<protein>
    <submittedName>
        <fullName evidence="1">Uncharacterized protein</fullName>
    </submittedName>
</protein>
<comment type="caution">
    <text evidence="1">The sequence shown here is derived from an EMBL/GenBank/DDBJ whole genome shotgun (WGS) entry which is preliminary data.</text>
</comment>
<organism evidence="1 2">
    <name type="scientific">Armillaria borealis</name>
    <dbReference type="NCBI Taxonomy" id="47425"/>
    <lineage>
        <taxon>Eukaryota</taxon>
        <taxon>Fungi</taxon>
        <taxon>Dikarya</taxon>
        <taxon>Basidiomycota</taxon>
        <taxon>Agaricomycotina</taxon>
        <taxon>Agaricomycetes</taxon>
        <taxon>Agaricomycetidae</taxon>
        <taxon>Agaricales</taxon>
        <taxon>Marasmiineae</taxon>
        <taxon>Physalacriaceae</taxon>
        <taxon>Armillaria</taxon>
    </lineage>
</organism>
<accession>A0AA39MSN2</accession>
<keyword evidence="2" id="KW-1185">Reference proteome</keyword>